<evidence type="ECO:0000313" key="1">
    <source>
        <dbReference type="EMBL" id="SEA70004.1"/>
    </source>
</evidence>
<dbReference type="AlphaFoldDB" id="A0A1H4DBA6"/>
<accession>A0A1H4DBA6</accession>
<proteinExistence type="predicted"/>
<dbReference type="Proteomes" id="UP000183253">
    <property type="component" value="Unassembled WGS sequence"/>
</dbReference>
<dbReference type="RefSeq" id="WP_010260709.1">
    <property type="nucleotide sequence ID" value="NZ_CAEG01000005.1"/>
</dbReference>
<organism evidence="1 2">
    <name type="scientific">Alistipes timonensis JC136</name>
    <dbReference type="NCBI Taxonomy" id="1033731"/>
    <lineage>
        <taxon>Bacteria</taxon>
        <taxon>Pseudomonadati</taxon>
        <taxon>Bacteroidota</taxon>
        <taxon>Bacteroidia</taxon>
        <taxon>Bacteroidales</taxon>
        <taxon>Rikenellaceae</taxon>
        <taxon>Alistipes</taxon>
    </lineage>
</organism>
<sequence length="125" mass="14483">MEKNPYENLRVDNRTRLPQPWENYPVLHPGAFKTEIVYIDGYEHAKIHLGQQDGVWTAGYDFQAGKCGGGCYPGRKWGDFVTERDARLWVLGEFLTFDTEDNPLPAAMKKAINVRIFEIRQFTLF</sequence>
<protein>
    <submittedName>
        <fullName evidence="1">Uncharacterized protein</fullName>
    </submittedName>
</protein>
<dbReference type="OrthoDB" id="1030866at2"/>
<gene>
    <name evidence="1" type="ORF">SAMN05444145_105220</name>
</gene>
<dbReference type="EMBL" id="FNRI01000005">
    <property type="protein sequence ID" value="SEA70004.1"/>
    <property type="molecule type" value="Genomic_DNA"/>
</dbReference>
<reference evidence="1 2" key="1">
    <citation type="submission" date="2016-10" db="EMBL/GenBank/DDBJ databases">
        <authorList>
            <person name="de Groot N.N."/>
        </authorList>
    </citation>
    <scope>NUCLEOTIDE SEQUENCE [LARGE SCALE GENOMIC DNA]</scope>
    <source>
        <strain evidence="1 2">DSM 25383</strain>
    </source>
</reference>
<name>A0A1H4DBA6_9BACT</name>
<dbReference type="STRING" id="1033731.SAMN05444145_105220"/>
<evidence type="ECO:0000313" key="2">
    <source>
        <dbReference type="Proteomes" id="UP000183253"/>
    </source>
</evidence>
<keyword evidence="2" id="KW-1185">Reference proteome</keyword>